<dbReference type="InterPro" id="IPR015500">
    <property type="entry name" value="Peptidase_S8_subtilisin-rel"/>
</dbReference>
<feature type="signal peptide" evidence="9">
    <location>
        <begin position="1"/>
        <end position="21"/>
    </location>
</feature>
<dbReference type="InterPro" id="IPR051048">
    <property type="entry name" value="Peptidase_S8/S53_subtilisin"/>
</dbReference>
<evidence type="ECO:0000256" key="1">
    <source>
        <dbReference type="ARBA" id="ARBA00011073"/>
    </source>
</evidence>
<dbReference type="PANTHER" id="PTHR43399">
    <property type="entry name" value="SUBTILISIN-RELATED"/>
    <property type="match status" value="1"/>
</dbReference>
<evidence type="ECO:0000256" key="4">
    <source>
        <dbReference type="ARBA" id="ARBA00022825"/>
    </source>
</evidence>
<feature type="active site" description="Charge relay system" evidence="8">
    <location>
        <position position="402"/>
    </location>
</feature>
<evidence type="ECO:0000256" key="9">
    <source>
        <dbReference type="SAM" id="SignalP"/>
    </source>
</evidence>
<protein>
    <recommendedName>
        <fullName evidence="7">subtilisin</fullName>
        <ecNumber evidence="7">3.4.21.62</ecNumber>
    </recommendedName>
</protein>
<dbReference type="InParanoid" id="C5KFZ5"/>
<keyword evidence="4 8" id="KW-0720">Serine protease</keyword>
<keyword evidence="5" id="KW-0865">Zymogen</keyword>
<evidence type="ECO:0000256" key="6">
    <source>
        <dbReference type="ARBA" id="ARBA00023529"/>
    </source>
</evidence>
<dbReference type="AlphaFoldDB" id="C5KFZ5"/>
<dbReference type="OMA" id="RTMLMIS"/>
<dbReference type="Gene3D" id="3.40.50.200">
    <property type="entry name" value="Peptidase S8/S53 domain"/>
    <property type="match status" value="1"/>
</dbReference>
<sequence>MLAHSAFLSTLLVYAVTFGRAVSNRTLVTISYRGTRLDIRHVPSMMAQVVSASGGRTYTLTQDDRKCERCFAQDGMVYDLKAIGIQIVESKCSVGHSQILNYLRKAEDLLGIEFECEPDSGVSLIPTPPSHTAQRSPIITTSCTGGNPFLGTNDPASSCQRNLEVIRLGAAWEAARSAGRELKDVVLAIIDSGVDMTHPDLVNQFWRNPSDNSIGFNFITNTTNVTDDYGHGTHCAGNAAAETNNSIGIAGVANIDGSMTHVKLMILKFINSEGFYLVSDAMRALNFAIENGATVSSHSYGDRSTSELEKTGFKNAAAAGHVTVVSAGNNGARIENNPHYPCSFAPEIPSMLCVAASTSSPTETVSLVDFSNAGSFTKVAAPGVYIYSTMPGGSYGYKSGTSMSAPTTAGVAALLATLGLKGQDITDTIINSRTAGIPNKFNLSDIGELDVLKAVQMALTQVLSRSLQNE</sequence>
<keyword evidence="3 8" id="KW-0378">Hydrolase</keyword>
<keyword evidence="12" id="KW-1185">Reference proteome</keyword>
<dbReference type="EMBL" id="GG672895">
    <property type="protein sequence ID" value="EER16559.1"/>
    <property type="molecule type" value="Genomic_DNA"/>
</dbReference>
<dbReference type="InterPro" id="IPR022398">
    <property type="entry name" value="Peptidase_S8_His-AS"/>
</dbReference>
<organism evidence="12">
    <name type="scientific">Perkinsus marinus (strain ATCC 50983 / TXsc)</name>
    <dbReference type="NCBI Taxonomy" id="423536"/>
    <lineage>
        <taxon>Eukaryota</taxon>
        <taxon>Sar</taxon>
        <taxon>Alveolata</taxon>
        <taxon>Perkinsozoa</taxon>
        <taxon>Perkinsea</taxon>
        <taxon>Perkinsida</taxon>
        <taxon>Perkinsidae</taxon>
        <taxon>Perkinsus</taxon>
    </lineage>
</organism>
<dbReference type="InterPro" id="IPR034204">
    <property type="entry name" value="PfSUB1-like_cat_dom"/>
</dbReference>
<feature type="chain" id="PRO_5002951880" description="subtilisin" evidence="9">
    <location>
        <begin position="22"/>
        <end position="470"/>
    </location>
</feature>
<keyword evidence="9" id="KW-0732">Signal</keyword>
<accession>C5KFZ5</accession>
<evidence type="ECO:0000256" key="8">
    <source>
        <dbReference type="PROSITE-ProRule" id="PRU01240"/>
    </source>
</evidence>
<feature type="domain" description="Peptidase S8/S53" evidence="10">
    <location>
        <begin position="183"/>
        <end position="435"/>
    </location>
</feature>
<feature type="active site" description="Charge relay system" evidence="8">
    <location>
        <position position="191"/>
    </location>
</feature>
<evidence type="ECO:0000256" key="3">
    <source>
        <dbReference type="ARBA" id="ARBA00022801"/>
    </source>
</evidence>
<dbReference type="EC" id="3.4.21.62" evidence="7"/>
<reference evidence="11 12" key="1">
    <citation type="submission" date="2008-07" db="EMBL/GenBank/DDBJ databases">
        <authorList>
            <person name="El-Sayed N."/>
            <person name="Caler E."/>
            <person name="Inman J."/>
            <person name="Amedeo P."/>
            <person name="Hass B."/>
            <person name="Wortman J."/>
        </authorList>
    </citation>
    <scope>NUCLEOTIDE SEQUENCE [LARGE SCALE GENOMIC DNA]</scope>
    <source>
        <strain evidence="12">ATCC 50983 / TXsc</strain>
    </source>
</reference>
<evidence type="ECO:0000313" key="11">
    <source>
        <dbReference type="EMBL" id="EER16559.1"/>
    </source>
</evidence>
<comment type="similarity">
    <text evidence="1 8">Belongs to the peptidase S8 family.</text>
</comment>
<dbReference type="PROSITE" id="PS51892">
    <property type="entry name" value="SUBTILASE"/>
    <property type="match status" value="1"/>
</dbReference>
<dbReference type="GO" id="GO:0006508">
    <property type="term" value="P:proteolysis"/>
    <property type="evidence" value="ECO:0007669"/>
    <property type="project" value="UniProtKB-KW"/>
</dbReference>
<dbReference type="InterPro" id="IPR023828">
    <property type="entry name" value="Peptidase_S8_Ser-AS"/>
</dbReference>
<dbReference type="InterPro" id="IPR000209">
    <property type="entry name" value="Peptidase_S8/S53_dom"/>
</dbReference>
<dbReference type="PANTHER" id="PTHR43399:SF4">
    <property type="entry name" value="CELL WALL-ASSOCIATED PROTEASE"/>
    <property type="match status" value="1"/>
</dbReference>
<evidence type="ECO:0000256" key="5">
    <source>
        <dbReference type="ARBA" id="ARBA00023145"/>
    </source>
</evidence>
<dbReference type="PRINTS" id="PR00723">
    <property type="entry name" value="SUBTILISIN"/>
</dbReference>
<evidence type="ECO:0000256" key="2">
    <source>
        <dbReference type="ARBA" id="ARBA00022670"/>
    </source>
</evidence>
<dbReference type="Pfam" id="PF00082">
    <property type="entry name" value="Peptidase_S8"/>
    <property type="match status" value="1"/>
</dbReference>
<dbReference type="RefSeq" id="XP_002784763.1">
    <property type="nucleotide sequence ID" value="XM_002784717.1"/>
</dbReference>
<dbReference type="SUPFAM" id="SSF52743">
    <property type="entry name" value="Subtilisin-like"/>
    <property type="match status" value="1"/>
</dbReference>
<dbReference type="OrthoDB" id="366323at2759"/>
<feature type="active site" description="Charge relay system" evidence="8">
    <location>
        <position position="231"/>
    </location>
</feature>
<dbReference type="InterPro" id="IPR036852">
    <property type="entry name" value="Peptidase_S8/S53_dom_sf"/>
</dbReference>
<dbReference type="GeneID" id="9063642"/>
<evidence type="ECO:0000256" key="7">
    <source>
        <dbReference type="ARBA" id="ARBA00023619"/>
    </source>
</evidence>
<keyword evidence="2 8" id="KW-0645">Protease</keyword>
<dbReference type="PROSITE" id="PS00138">
    <property type="entry name" value="SUBTILASE_SER"/>
    <property type="match status" value="1"/>
</dbReference>
<evidence type="ECO:0000313" key="12">
    <source>
        <dbReference type="Proteomes" id="UP000007800"/>
    </source>
</evidence>
<dbReference type="CDD" id="cd07473">
    <property type="entry name" value="Peptidases_S8_Subtilisin_like"/>
    <property type="match status" value="1"/>
</dbReference>
<dbReference type="Proteomes" id="UP000007800">
    <property type="component" value="Unassembled WGS sequence"/>
</dbReference>
<dbReference type="PROSITE" id="PS00137">
    <property type="entry name" value="SUBTILASE_HIS"/>
    <property type="match status" value="1"/>
</dbReference>
<dbReference type="GO" id="GO:0004252">
    <property type="term" value="F:serine-type endopeptidase activity"/>
    <property type="evidence" value="ECO:0007669"/>
    <property type="project" value="UniProtKB-UniRule"/>
</dbReference>
<gene>
    <name evidence="11" type="ORF">Pmar_PMAR017443</name>
</gene>
<name>C5KFZ5_PERM5</name>
<comment type="catalytic activity">
    <reaction evidence="6">
        <text>Hydrolysis of proteins with broad specificity for peptide bonds, and a preference for a large uncharged residue in P1. Hydrolyzes peptide amides.</text>
        <dbReference type="EC" id="3.4.21.62"/>
    </reaction>
</comment>
<proteinExistence type="inferred from homology"/>
<evidence type="ECO:0000259" key="10">
    <source>
        <dbReference type="Pfam" id="PF00082"/>
    </source>
</evidence>